<accession>V9E9K0</accession>
<evidence type="ECO:0000256" key="3">
    <source>
        <dbReference type="ARBA" id="ARBA00022525"/>
    </source>
</evidence>
<dbReference type="GO" id="GO:0043657">
    <property type="term" value="C:host cell"/>
    <property type="evidence" value="ECO:0007669"/>
    <property type="project" value="UniProtKB-SubCell"/>
</dbReference>
<dbReference type="EMBL" id="ANIZ01003170">
    <property type="protein sequence ID" value="ETI35218.1"/>
    <property type="molecule type" value="Genomic_DNA"/>
</dbReference>
<evidence type="ECO:0000256" key="2">
    <source>
        <dbReference type="ARBA" id="ARBA00004613"/>
    </source>
</evidence>
<comment type="caution">
    <text evidence="5">The sequence shown here is derived from an EMBL/GenBank/DDBJ whole genome shotgun (WGS) entry which is preliminary data.</text>
</comment>
<organism evidence="5 6">
    <name type="scientific">Phytophthora nicotianae P1569</name>
    <dbReference type="NCBI Taxonomy" id="1317065"/>
    <lineage>
        <taxon>Eukaryota</taxon>
        <taxon>Sar</taxon>
        <taxon>Stramenopiles</taxon>
        <taxon>Oomycota</taxon>
        <taxon>Peronosporomycetes</taxon>
        <taxon>Peronosporales</taxon>
        <taxon>Peronosporaceae</taxon>
        <taxon>Phytophthora</taxon>
    </lineage>
</organism>
<dbReference type="GO" id="GO:0005576">
    <property type="term" value="C:extracellular region"/>
    <property type="evidence" value="ECO:0007669"/>
    <property type="project" value="UniProtKB-SubCell"/>
</dbReference>
<dbReference type="AlphaFoldDB" id="V9E9K0"/>
<protein>
    <recommendedName>
        <fullName evidence="4">Crinkler effector protein N-terminal domain-containing protein</fullName>
    </recommendedName>
</protein>
<evidence type="ECO:0000259" key="4">
    <source>
        <dbReference type="Pfam" id="PF20147"/>
    </source>
</evidence>
<gene>
    <name evidence="5" type="ORF">F443_18391</name>
</gene>
<dbReference type="Proteomes" id="UP000018721">
    <property type="component" value="Unassembled WGS sequence"/>
</dbReference>
<keyword evidence="3" id="KW-0964">Secreted</keyword>
<dbReference type="Pfam" id="PF20147">
    <property type="entry name" value="Crinkler"/>
    <property type="match status" value="1"/>
</dbReference>
<evidence type="ECO:0000313" key="6">
    <source>
        <dbReference type="Proteomes" id="UP000018721"/>
    </source>
</evidence>
<proteinExistence type="predicted"/>
<dbReference type="OrthoDB" id="117312at2759"/>
<keyword evidence="6" id="KW-1185">Reference proteome</keyword>
<comment type="subcellular location">
    <subcellularLocation>
        <location evidence="1">Host cell</location>
    </subcellularLocation>
    <subcellularLocation>
        <location evidence="2">Secreted</location>
    </subcellularLocation>
</comment>
<name>V9E9K0_PHYNI</name>
<feature type="domain" description="Crinkler effector protein N-terminal" evidence="4">
    <location>
        <begin position="2"/>
        <end position="71"/>
    </location>
</feature>
<reference evidence="5 6" key="1">
    <citation type="submission" date="2013-11" db="EMBL/GenBank/DDBJ databases">
        <title>The Genome Sequence of Phytophthora parasitica P1569.</title>
        <authorList>
            <consortium name="The Broad Institute Genomics Platform"/>
            <person name="Russ C."/>
            <person name="Tyler B."/>
            <person name="Panabieres F."/>
            <person name="Shan W."/>
            <person name="Tripathy S."/>
            <person name="Grunwald N."/>
            <person name="Machado M."/>
            <person name="Johnson C.S."/>
            <person name="Arredondo F."/>
            <person name="Hong C."/>
            <person name="Coffey M."/>
            <person name="Young S.K."/>
            <person name="Zeng Q."/>
            <person name="Gargeya S."/>
            <person name="Fitzgerald M."/>
            <person name="Abouelleil A."/>
            <person name="Alvarado L."/>
            <person name="Chapman S.B."/>
            <person name="Gainer-Dewar J."/>
            <person name="Goldberg J."/>
            <person name="Griggs A."/>
            <person name="Gujja S."/>
            <person name="Hansen M."/>
            <person name="Howarth C."/>
            <person name="Imamovic A."/>
            <person name="Ireland A."/>
            <person name="Larimer J."/>
            <person name="McCowan C."/>
            <person name="Murphy C."/>
            <person name="Pearson M."/>
            <person name="Poon T.W."/>
            <person name="Priest M."/>
            <person name="Roberts A."/>
            <person name="Saif S."/>
            <person name="Shea T."/>
            <person name="Sykes S."/>
            <person name="Wortman J."/>
            <person name="Nusbaum C."/>
            <person name="Birren B."/>
        </authorList>
    </citation>
    <scope>NUCLEOTIDE SEQUENCE [LARGE SCALE GENOMIC DNA]</scope>
    <source>
        <strain evidence="5 6">P1569</strain>
    </source>
</reference>
<evidence type="ECO:0000256" key="1">
    <source>
        <dbReference type="ARBA" id="ARBA00004340"/>
    </source>
</evidence>
<dbReference type="HOGENOM" id="CLU_053787_0_0_1"/>
<dbReference type="InterPro" id="IPR045379">
    <property type="entry name" value="Crinkler_N"/>
</dbReference>
<evidence type="ECO:0000313" key="5">
    <source>
        <dbReference type="EMBL" id="ETI35218.1"/>
    </source>
</evidence>
<dbReference type="eggNOG" id="ENOG502SNHF">
    <property type="taxonomic scope" value="Eukaryota"/>
</dbReference>
<sequence length="377" mass="42916">MLTLTCALVGFESSTFFALNLHGSETIGDLRTLIKKQNNTIKCDSNELELHLAAENSDWMRDEGFDADALTNGDVPNEIHKPLSATPADPTTPVLDWWKGKVYDAMDTAIVRLLYRSSAEYNGYYNPKLRSAGRNILVWYEGTTLNARVLFRRERTALCFKSDLNEEIVTEMSPLEGLTIQTEVTEVAGEPTELHPVGYFDYSSLPIEFPDGVLSSMVDRTSDEFKYQRIEHEDIFGPYGMAYNWCLVTRNNCQQRPSYRKYLLDKSCRLALSYAMSGWYHGYSCDVPVMNIHIESVSEHHVVQDRFEIKLVIRAICIEHGRLILDRLKEGVEVSADGLEMRTSVYVTNPIGFCACMDWRHAQIAERWEVFLGGSSD</sequence>